<evidence type="ECO:0000256" key="1">
    <source>
        <dbReference type="ARBA" id="ARBA00022707"/>
    </source>
</evidence>
<gene>
    <name evidence="5" type="ORF">AO440_001411</name>
</gene>
<dbReference type="Proteomes" id="UP000054886">
    <property type="component" value="Unassembled WGS sequence"/>
</dbReference>
<dbReference type="VEuPathDB" id="FungiDB:GWK60_F06985"/>
<evidence type="ECO:0000256" key="2">
    <source>
        <dbReference type="ARBA" id="ARBA00023139"/>
    </source>
</evidence>
<evidence type="ECO:0000313" key="5">
    <source>
        <dbReference type="EMBL" id="KTB00027.1"/>
    </source>
</evidence>
<protein>
    <submittedName>
        <fullName evidence="5">Uncharacterized protein</fullName>
    </submittedName>
</protein>
<feature type="region of interest" description="Disordered" evidence="4">
    <location>
        <begin position="1"/>
        <end position="123"/>
    </location>
</feature>
<feature type="compositionally biased region" description="Basic and acidic residues" evidence="4">
    <location>
        <begin position="60"/>
        <end position="123"/>
    </location>
</feature>
<dbReference type="AlphaFoldDB" id="A0A0W0CKZ3"/>
<dbReference type="InterPro" id="IPR031632">
    <property type="entry name" value="SVIP"/>
</dbReference>
<accession>A0A0W0CKZ3</accession>
<dbReference type="VEuPathDB" id="FungiDB:B1J91_F07447g"/>
<dbReference type="Pfam" id="PF15811">
    <property type="entry name" value="SVIP"/>
    <property type="match status" value="1"/>
</dbReference>
<evidence type="ECO:0000256" key="4">
    <source>
        <dbReference type="SAM" id="MobiDB-lite"/>
    </source>
</evidence>
<feature type="compositionally biased region" description="Low complexity" evidence="4">
    <location>
        <begin position="1"/>
        <end position="18"/>
    </location>
</feature>
<dbReference type="EMBL" id="LLZZ01000141">
    <property type="protein sequence ID" value="KTB00027.1"/>
    <property type="molecule type" value="Genomic_DNA"/>
</dbReference>
<name>A0A0W0CKZ3_CANGB</name>
<evidence type="ECO:0000256" key="3">
    <source>
        <dbReference type="ARBA" id="ARBA00023288"/>
    </source>
</evidence>
<dbReference type="OMA" id="TSKPHIR"/>
<dbReference type="VEuPathDB" id="FungiDB:GW608_F06985"/>
<dbReference type="PhylomeDB" id="A0A0W0CKZ3"/>
<dbReference type="VEuPathDB" id="FungiDB:CAGL0F07447g"/>
<comment type="caution">
    <text evidence="5">The sequence shown here is derived from an EMBL/GenBank/DDBJ whole genome shotgun (WGS) entry which is preliminary data.</text>
</comment>
<keyword evidence="1" id="KW-0519">Myristate</keyword>
<proteinExistence type="predicted"/>
<evidence type="ECO:0000313" key="6">
    <source>
        <dbReference type="Proteomes" id="UP000054886"/>
    </source>
</evidence>
<dbReference type="VEuPathDB" id="FungiDB:GVI51_F07007"/>
<dbReference type="OrthoDB" id="4036141at2759"/>
<sequence length="123" mass="13727">MGLCASKESPSQPTSSSSDARPVQRTGHQKKSDTAAKVSGTTQRNKSKKKLGGDEVLGEETQKISAKEAARLAAEKRYQDAHQKNTKGELGKKLEQERAKSHKSKMMEEAEMRQAERERLEWD</sequence>
<reference evidence="5 6" key="1">
    <citation type="submission" date="2015-10" db="EMBL/GenBank/DDBJ databases">
        <title>Draft genomes sequences of Candida glabrata isolates 1A, 1B, 2A, 2B, 3A and 3B.</title>
        <authorList>
            <person name="Haavelsrud O.E."/>
            <person name="Gaustad P."/>
        </authorList>
    </citation>
    <scope>NUCLEOTIDE SEQUENCE [LARGE SCALE GENOMIC DNA]</scope>
    <source>
        <strain evidence="5">910700640</strain>
    </source>
</reference>
<organism evidence="5 6">
    <name type="scientific">Candida glabrata</name>
    <name type="common">Yeast</name>
    <name type="synonym">Torulopsis glabrata</name>
    <dbReference type="NCBI Taxonomy" id="5478"/>
    <lineage>
        <taxon>Eukaryota</taxon>
        <taxon>Fungi</taxon>
        <taxon>Dikarya</taxon>
        <taxon>Ascomycota</taxon>
        <taxon>Saccharomycotina</taxon>
        <taxon>Saccharomycetes</taxon>
        <taxon>Saccharomycetales</taxon>
        <taxon>Saccharomycetaceae</taxon>
        <taxon>Nakaseomyces</taxon>
    </lineage>
</organism>
<keyword evidence="3" id="KW-0449">Lipoprotein</keyword>
<keyword evidence="2" id="KW-0564">Palmitate</keyword>